<keyword evidence="2" id="KW-1003">Cell membrane</keyword>
<feature type="transmembrane region" description="Helical" evidence="6">
    <location>
        <begin position="379"/>
        <end position="401"/>
    </location>
</feature>
<dbReference type="PANTHER" id="PTHR43702:SF11">
    <property type="entry name" value="L-FUCOSE-PROTON SYMPORTER"/>
    <property type="match status" value="1"/>
</dbReference>
<evidence type="ECO:0000259" key="7">
    <source>
        <dbReference type="PROSITE" id="PS50850"/>
    </source>
</evidence>
<feature type="transmembrane region" description="Helical" evidence="6">
    <location>
        <begin position="116"/>
        <end position="133"/>
    </location>
</feature>
<dbReference type="EMBL" id="SRXT01000001">
    <property type="protein sequence ID" value="TGX55666.1"/>
    <property type="molecule type" value="Genomic_DNA"/>
</dbReference>
<dbReference type="OrthoDB" id="9795150at2"/>
<organism evidence="8 9">
    <name type="scientific">Sphingomonas gei</name>
    <dbReference type="NCBI Taxonomy" id="1395960"/>
    <lineage>
        <taxon>Bacteria</taxon>
        <taxon>Pseudomonadati</taxon>
        <taxon>Pseudomonadota</taxon>
        <taxon>Alphaproteobacteria</taxon>
        <taxon>Sphingomonadales</taxon>
        <taxon>Sphingomonadaceae</taxon>
        <taxon>Sphingomonas</taxon>
    </lineage>
</organism>
<dbReference type="Proteomes" id="UP000306147">
    <property type="component" value="Unassembled WGS sequence"/>
</dbReference>
<proteinExistence type="predicted"/>
<dbReference type="Gene3D" id="1.20.1250.20">
    <property type="entry name" value="MFS general substrate transporter like domains"/>
    <property type="match status" value="2"/>
</dbReference>
<keyword evidence="5 6" id="KW-0472">Membrane</keyword>
<dbReference type="GO" id="GO:0005886">
    <property type="term" value="C:plasma membrane"/>
    <property type="evidence" value="ECO:0007669"/>
    <property type="project" value="UniProtKB-SubCell"/>
</dbReference>
<evidence type="ECO:0000313" key="8">
    <source>
        <dbReference type="EMBL" id="TGX55666.1"/>
    </source>
</evidence>
<evidence type="ECO:0000256" key="1">
    <source>
        <dbReference type="ARBA" id="ARBA00004429"/>
    </source>
</evidence>
<protein>
    <submittedName>
        <fullName evidence="8">L-fucose:H+ symporter permease</fullName>
    </submittedName>
</protein>
<dbReference type="PANTHER" id="PTHR43702">
    <property type="entry name" value="L-FUCOSE-PROTON SYMPORTER"/>
    <property type="match status" value="1"/>
</dbReference>
<dbReference type="SUPFAM" id="SSF103473">
    <property type="entry name" value="MFS general substrate transporter"/>
    <property type="match status" value="1"/>
</dbReference>
<feature type="transmembrane region" description="Helical" evidence="6">
    <location>
        <begin position="348"/>
        <end position="367"/>
    </location>
</feature>
<dbReference type="InterPro" id="IPR011701">
    <property type="entry name" value="MFS"/>
</dbReference>
<dbReference type="InterPro" id="IPR050375">
    <property type="entry name" value="MFS_TsgA-like"/>
</dbReference>
<dbReference type="PROSITE" id="PS50850">
    <property type="entry name" value="MFS"/>
    <property type="match status" value="1"/>
</dbReference>
<dbReference type="InterPro" id="IPR005275">
    <property type="entry name" value="Lfuc_symporter_FucP"/>
</dbReference>
<dbReference type="InterPro" id="IPR020846">
    <property type="entry name" value="MFS_dom"/>
</dbReference>
<evidence type="ECO:0000256" key="5">
    <source>
        <dbReference type="ARBA" id="ARBA00023136"/>
    </source>
</evidence>
<keyword evidence="3 6" id="KW-0812">Transmembrane</keyword>
<keyword evidence="9" id="KW-1185">Reference proteome</keyword>
<dbReference type="Pfam" id="PF07690">
    <property type="entry name" value="MFS_1"/>
    <property type="match status" value="1"/>
</dbReference>
<feature type="transmembrane region" description="Helical" evidence="6">
    <location>
        <begin position="407"/>
        <end position="427"/>
    </location>
</feature>
<comment type="subcellular location">
    <subcellularLocation>
        <location evidence="1">Cell inner membrane</location>
        <topology evidence="1">Multi-pass membrane protein</topology>
    </subcellularLocation>
</comment>
<evidence type="ECO:0000256" key="4">
    <source>
        <dbReference type="ARBA" id="ARBA00022989"/>
    </source>
</evidence>
<dbReference type="CDD" id="cd17394">
    <property type="entry name" value="MFS_FucP_like"/>
    <property type="match status" value="1"/>
</dbReference>
<reference evidence="8 9" key="1">
    <citation type="submission" date="2019-04" db="EMBL/GenBank/DDBJ databases">
        <title>Sphingomonas psychrotolerans sp. nov., isolated from soil in the Tianshan Mountains, Xinjiang, China.</title>
        <authorList>
            <person name="Luo Y."/>
            <person name="Sheng H."/>
        </authorList>
    </citation>
    <scope>NUCLEOTIDE SEQUENCE [LARGE SCALE GENOMIC DNA]</scope>
    <source>
        <strain evidence="8 9">ZFGT-11</strain>
    </source>
</reference>
<feature type="transmembrane region" description="Helical" evidence="6">
    <location>
        <begin position="21"/>
        <end position="40"/>
    </location>
</feature>
<dbReference type="InterPro" id="IPR036259">
    <property type="entry name" value="MFS_trans_sf"/>
</dbReference>
<feature type="transmembrane region" description="Helical" evidence="6">
    <location>
        <begin position="319"/>
        <end position="342"/>
    </location>
</feature>
<evidence type="ECO:0000256" key="2">
    <source>
        <dbReference type="ARBA" id="ARBA00022475"/>
    </source>
</evidence>
<feature type="transmembrane region" description="Helical" evidence="6">
    <location>
        <begin position="294"/>
        <end position="312"/>
    </location>
</feature>
<comment type="caution">
    <text evidence="8">The sequence shown here is derived from an EMBL/GenBank/DDBJ whole genome shotgun (WGS) entry which is preliminary data.</text>
</comment>
<keyword evidence="4 6" id="KW-1133">Transmembrane helix</keyword>
<dbReference type="AlphaFoldDB" id="A0A4S1XKG2"/>
<evidence type="ECO:0000256" key="6">
    <source>
        <dbReference type="SAM" id="Phobius"/>
    </source>
</evidence>
<feature type="transmembrane region" description="Helical" evidence="6">
    <location>
        <begin position="60"/>
        <end position="84"/>
    </location>
</feature>
<feature type="transmembrane region" description="Helical" evidence="6">
    <location>
        <begin position="91"/>
        <end position="110"/>
    </location>
</feature>
<dbReference type="NCBIfam" id="TIGR00885">
    <property type="entry name" value="fucP"/>
    <property type="match status" value="1"/>
</dbReference>
<dbReference type="GO" id="GO:0015535">
    <property type="term" value="F:fucose:proton symporter activity"/>
    <property type="evidence" value="ECO:0007669"/>
    <property type="project" value="InterPro"/>
</dbReference>
<sequence length="434" mass="45365">MRKARKGLGGGRMRMKARASSAALLPVVLIVALFFLWGVANNLNDVLIAHFKKLFTLSDLQAGLVQSAFYLGYFCLAIPAALFMRAYGYRAAVLAGLGLYGIGALLFWPAAGAQSYPFFLAALFVIAGGLAFLETSANPLIARLGPEETASRRLNLAQAFNPLGSMTGVVLGSQFILSGVSVSPAQLAAMNPAALALWRADEAASVQLPYLLIALVVVGWAVLIRIVRFPAVATERDMDEGVGAFDDFRALLGERRLMFGVVTQFFYVGAQVGVWSYLIRYAQVALPGTGEHQAAGWLTLSLALFMAGRFAGAALMGRIAALPLLASFAGIAALLCVVAALVGGGPGIAALVATSFFMSIMYPTIFAESVAGLGARTKSAAALLVMAIIGGAVLTALMGFVSDTSGSILWAMLVPAASFLVVLAFALQARARPA</sequence>
<feature type="transmembrane region" description="Helical" evidence="6">
    <location>
        <begin position="208"/>
        <end position="227"/>
    </location>
</feature>
<name>A0A4S1XKG2_9SPHN</name>
<evidence type="ECO:0000256" key="3">
    <source>
        <dbReference type="ARBA" id="ARBA00022692"/>
    </source>
</evidence>
<feature type="transmembrane region" description="Helical" evidence="6">
    <location>
        <begin position="257"/>
        <end position="279"/>
    </location>
</feature>
<evidence type="ECO:0000313" key="9">
    <source>
        <dbReference type="Proteomes" id="UP000306147"/>
    </source>
</evidence>
<accession>A0A4S1XKG2</accession>
<gene>
    <name evidence="8" type="primary">fucP</name>
    <name evidence="8" type="ORF">E5A73_00570</name>
</gene>
<feature type="domain" description="Major facilitator superfamily (MFS) profile" evidence="7">
    <location>
        <begin position="26"/>
        <end position="434"/>
    </location>
</feature>